<keyword evidence="1" id="KW-1133">Transmembrane helix</keyword>
<keyword evidence="1" id="KW-0472">Membrane</keyword>
<keyword evidence="1" id="KW-0812">Transmembrane</keyword>
<dbReference type="Proteomes" id="UP000324832">
    <property type="component" value="Unassembled WGS sequence"/>
</dbReference>
<dbReference type="EMBL" id="FZQP02001892">
    <property type="protein sequence ID" value="VVC94119.1"/>
    <property type="molecule type" value="Genomic_DNA"/>
</dbReference>
<evidence type="ECO:0000313" key="2">
    <source>
        <dbReference type="EMBL" id="VVC94119.1"/>
    </source>
</evidence>
<feature type="transmembrane region" description="Helical" evidence="1">
    <location>
        <begin position="303"/>
        <end position="325"/>
    </location>
</feature>
<keyword evidence="3" id="KW-1185">Reference proteome</keyword>
<gene>
    <name evidence="2" type="ORF">LSINAPIS_LOCUS6140</name>
</gene>
<proteinExistence type="predicted"/>
<evidence type="ECO:0000256" key="1">
    <source>
        <dbReference type="SAM" id="Phobius"/>
    </source>
</evidence>
<organism evidence="2 3">
    <name type="scientific">Leptidea sinapis</name>
    <dbReference type="NCBI Taxonomy" id="189913"/>
    <lineage>
        <taxon>Eukaryota</taxon>
        <taxon>Metazoa</taxon>
        <taxon>Ecdysozoa</taxon>
        <taxon>Arthropoda</taxon>
        <taxon>Hexapoda</taxon>
        <taxon>Insecta</taxon>
        <taxon>Pterygota</taxon>
        <taxon>Neoptera</taxon>
        <taxon>Endopterygota</taxon>
        <taxon>Lepidoptera</taxon>
        <taxon>Glossata</taxon>
        <taxon>Ditrysia</taxon>
        <taxon>Papilionoidea</taxon>
        <taxon>Pieridae</taxon>
        <taxon>Dismorphiinae</taxon>
        <taxon>Leptidea</taxon>
    </lineage>
</organism>
<name>A0A5E4Q921_9NEOP</name>
<reference evidence="2 3" key="1">
    <citation type="submission" date="2017-07" db="EMBL/GenBank/DDBJ databases">
        <authorList>
            <person name="Talla V."/>
            <person name="Backstrom N."/>
        </authorList>
    </citation>
    <scope>NUCLEOTIDE SEQUENCE [LARGE SCALE GENOMIC DNA]</scope>
</reference>
<sequence length="636" mass="72265">MRRNIEMSRVNNNDTTARASLMNTTMSSDSDDAAGDALNTTGEAKTLLTSSTETASLVNHKSFENVVKAAPVMAGLLNTTPAKNEKALDEHERCSKRARIKGTPQLKSQAYTLLLWIPCPRSERVTHVQQTVRKKRYLQALQIEEARPRNVTSASLTKTTRGKVYMFSDMQDLAQFVELQDDEIEGRVGLRYLRKYVGSPVFNICDFHEPKSRQVHLFNLSRIVIAISNFTLDRMTIVATPARTLLHAAVQCPRDTLECQVAGTRVCIDSTNACDGVPNCGTHDIYDEDRLKCGLNQNLQHNVYLAACTFLAVLLTALYTVHYWLKRWVPKVSEAFFVYSETLYLDSIMRSPNENEDDCSKLFYQAGLFDEDEFLNEDNRTFFMRMKRLIYKCLFCKKDDESIKKKHSGELQSVKPLTKKMFSFTELELRNFSPAIKDTAVQTGLSLEIPNPLRIQSRKERSFEADVDLASIKSFERDSNTEINVLKLFKGLRHEGSFCSVSNSLKNTEIASSQLDIKLTHKHETELLSTEYDQNVPSTSRDTSKAIPVAPVVQCEIDKDIIQARKQLRFDEEITTIQSELYDDDDSTNVGSVMRIPISRQETMAPIAAEEISSNSGRDFMRFWRVGKNKKLPKKT</sequence>
<protein>
    <submittedName>
        <fullName evidence="2">Uncharacterized protein</fullName>
    </submittedName>
</protein>
<dbReference type="AlphaFoldDB" id="A0A5E4Q921"/>
<accession>A0A5E4Q921</accession>
<evidence type="ECO:0000313" key="3">
    <source>
        <dbReference type="Proteomes" id="UP000324832"/>
    </source>
</evidence>